<accession>A0A834PLF4</accession>
<protein>
    <submittedName>
        <fullName evidence="1">Uncharacterized protein</fullName>
    </submittedName>
</protein>
<name>A0A834PLF4_MARMO</name>
<sequence length="70" mass="7446">MAPGPPHFTSLPSWGHLGLQTQVPFNAVVKGRKANHDAPYITKGAALPRALWPHGPEGGRHMETRGAGLT</sequence>
<dbReference type="AlphaFoldDB" id="A0A834PLF4"/>
<organism evidence="1 2">
    <name type="scientific">Marmota monax</name>
    <name type="common">Woodchuck</name>
    <dbReference type="NCBI Taxonomy" id="9995"/>
    <lineage>
        <taxon>Eukaryota</taxon>
        <taxon>Metazoa</taxon>
        <taxon>Chordata</taxon>
        <taxon>Craniata</taxon>
        <taxon>Vertebrata</taxon>
        <taxon>Euteleostomi</taxon>
        <taxon>Mammalia</taxon>
        <taxon>Eutheria</taxon>
        <taxon>Euarchontoglires</taxon>
        <taxon>Glires</taxon>
        <taxon>Rodentia</taxon>
        <taxon>Sciuromorpha</taxon>
        <taxon>Sciuridae</taxon>
        <taxon>Xerinae</taxon>
        <taxon>Marmotini</taxon>
        <taxon>Marmota</taxon>
    </lineage>
</organism>
<reference evidence="1" key="1">
    <citation type="submission" date="2020-08" db="EMBL/GenBank/DDBJ databases">
        <authorList>
            <person name="Shumante A."/>
            <person name="Zimin A.V."/>
            <person name="Puiu D."/>
            <person name="Salzberg S.L."/>
        </authorList>
    </citation>
    <scope>NUCLEOTIDE SEQUENCE</scope>
    <source>
        <strain evidence="1">WC2-LM</strain>
        <tissue evidence="1">Liver</tissue>
    </source>
</reference>
<proteinExistence type="predicted"/>
<evidence type="ECO:0000313" key="2">
    <source>
        <dbReference type="Proteomes" id="UP000662637"/>
    </source>
</evidence>
<gene>
    <name evidence="1" type="ORF">GHT09_013033</name>
</gene>
<evidence type="ECO:0000313" key="1">
    <source>
        <dbReference type="EMBL" id="KAF7462159.1"/>
    </source>
</evidence>
<dbReference type="Proteomes" id="UP000662637">
    <property type="component" value="Unassembled WGS sequence"/>
</dbReference>
<comment type="caution">
    <text evidence="1">The sequence shown here is derived from an EMBL/GenBank/DDBJ whole genome shotgun (WGS) entry which is preliminary data.</text>
</comment>
<dbReference type="EMBL" id="WJEC01008438">
    <property type="protein sequence ID" value="KAF7462159.1"/>
    <property type="molecule type" value="Genomic_DNA"/>
</dbReference>